<dbReference type="InterPro" id="IPR036412">
    <property type="entry name" value="HAD-like_sf"/>
</dbReference>
<dbReference type="GO" id="GO:0016787">
    <property type="term" value="F:hydrolase activity"/>
    <property type="evidence" value="ECO:0007669"/>
    <property type="project" value="UniProtKB-KW"/>
</dbReference>
<dbReference type="EMBL" id="CAFE01000214">
    <property type="protein sequence ID" value="CCD39397.1"/>
    <property type="molecule type" value="Genomic_DNA"/>
</dbReference>
<dbReference type="STRING" id="1055526.BKIR_c48_3598"/>
<reference evidence="1 2" key="2">
    <citation type="submission" date="2011-10" db="EMBL/GenBank/DDBJ databases">
        <title>Draft genome sequence of Candidatus Burkholderia kirkii.</title>
        <authorList>
            <person name="Carlier A.L."/>
            <person name="Eberl L."/>
        </authorList>
    </citation>
    <scope>NUCLEOTIDE SEQUENCE [LARGE SCALE GENOMIC DNA]</scope>
    <source>
        <strain evidence="1 2">UZHbot1</strain>
    </source>
</reference>
<dbReference type="AlphaFoldDB" id="G4ME18"/>
<reference evidence="1 2" key="1">
    <citation type="submission" date="2011-09" db="EMBL/GenBank/DDBJ databases">
        <authorList>
            <person name="Carlier A."/>
        </authorList>
    </citation>
    <scope>NUCLEOTIDE SEQUENCE [LARGE SCALE GENOMIC DNA]</scope>
    <source>
        <strain evidence="1 2">UZHbot1</strain>
    </source>
</reference>
<proteinExistence type="predicted"/>
<gene>
    <name evidence="1" type="ORF">BKIR_c48_3598</name>
</gene>
<dbReference type="Gene3D" id="1.20.120.1600">
    <property type="match status" value="1"/>
</dbReference>
<dbReference type="HOGENOM" id="CLU_1640679_0_0_4"/>
<dbReference type="Proteomes" id="UP000003511">
    <property type="component" value="Unassembled WGS sequence"/>
</dbReference>
<name>G4ME18_9BURK</name>
<keyword evidence="1" id="KW-0378">Hydrolase</keyword>
<dbReference type="InterPro" id="IPR023214">
    <property type="entry name" value="HAD_sf"/>
</dbReference>
<dbReference type="SUPFAM" id="SSF56784">
    <property type="entry name" value="HAD-like"/>
    <property type="match status" value="1"/>
</dbReference>
<dbReference type="BioCyc" id="CBUR1055526:G10QW-253-MONOMER"/>
<comment type="caution">
    <text evidence="1">The sequence shown here is derived from an EMBL/GenBank/DDBJ whole genome shotgun (WGS) entry which is preliminary data.</text>
</comment>
<keyword evidence="2" id="KW-1185">Reference proteome</keyword>
<sequence length="161" mass="18107">MNTELRSFDAVLFDFADTLFDSRSALLPDVMAQHFSDLGMRAAPEDCERWIEQILAYVATLQGQARMQSCDYSPDLHRASWNAVVHACEGIPPAFAQPFYEVFCDAELLWRPFPDCEAVLDVPADVADDARRDSGDLERAQGPTVHVPIRENLKIPESHIN</sequence>
<accession>G4ME18</accession>
<dbReference type="Gene3D" id="3.40.50.1000">
    <property type="entry name" value="HAD superfamily/HAD-like"/>
    <property type="match status" value="1"/>
</dbReference>
<protein>
    <submittedName>
        <fullName evidence="1">Putative hydrolase</fullName>
    </submittedName>
</protein>
<organism evidence="1 2">
    <name type="scientific">Candidatus Paraburkholderia kirkii UZHbot1</name>
    <dbReference type="NCBI Taxonomy" id="1055526"/>
    <lineage>
        <taxon>Bacteria</taxon>
        <taxon>Pseudomonadati</taxon>
        <taxon>Pseudomonadota</taxon>
        <taxon>Betaproteobacteria</taxon>
        <taxon>Burkholderiales</taxon>
        <taxon>Burkholderiaceae</taxon>
        <taxon>Paraburkholderia</taxon>
    </lineage>
</organism>
<evidence type="ECO:0000313" key="1">
    <source>
        <dbReference type="EMBL" id="CCD39397.1"/>
    </source>
</evidence>
<evidence type="ECO:0000313" key="2">
    <source>
        <dbReference type="Proteomes" id="UP000003511"/>
    </source>
</evidence>